<evidence type="ECO:0000259" key="11">
    <source>
        <dbReference type="PROSITE" id="PS52015"/>
    </source>
</evidence>
<dbReference type="EMBL" id="VDUZ01000056">
    <property type="protein sequence ID" value="TXL70591.1"/>
    <property type="molecule type" value="Genomic_DNA"/>
</dbReference>
<gene>
    <name evidence="12" type="ORF">FHP25_33600</name>
</gene>
<evidence type="ECO:0000256" key="1">
    <source>
        <dbReference type="ARBA" id="ARBA00004383"/>
    </source>
</evidence>
<dbReference type="AlphaFoldDB" id="A0A5C8PA08"/>
<keyword evidence="8" id="KW-1133">Transmembrane helix</keyword>
<evidence type="ECO:0000256" key="7">
    <source>
        <dbReference type="ARBA" id="ARBA00022927"/>
    </source>
</evidence>
<feature type="compositionally biased region" description="Low complexity" evidence="10">
    <location>
        <begin position="149"/>
        <end position="161"/>
    </location>
</feature>
<dbReference type="NCBIfam" id="TIGR01352">
    <property type="entry name" value="tonB_Cterm"/>
    <property type="match status" value="1"/>
</dbReference>
<proteinExistence type="inferred from homology"/>
<dbReference type="InterPro" id="IPR037682">
    <property type="entry name" value="TonB_C"/>
</dbReference>
<dbReference type="Gene3D" id="3.30.1150.10">
    <property type="match status" value="1"/>
</dbReference>
<comment type="caution">
    <text evidence="12">The sequence shown here is derived from an EMBL/GenBank/DDBJ whole genome shotgun (WGS) entry which is preliminary data.</text>
</comment>
<dbReference type="PANTHER" id="PTHR33446:SF2">
    <property type="entry name" value="PROTEIN TONB"/>
    <property type="match status" value="1"/>
</dbReference>
<keyword evidence="5" id="KW-0997">Cell inner membrane</keyword>
<keyword evidence="6" id="KW-0812">Transmembrane</keyword>
<evidence type="ECO:0000256" key="5">
    <source>
        <dbReference type="ARBA" id="ARBA00022519"/>
    </source>
</evidence>
<organism evidence="12 13">
    <name type="scientific">Vineibacter terrae</name>
    <dbReference type="NCBI Taxonomy" id="2586908"/>
    <lineage>
        <taxon>Bacteria</taxon>
        <taxon>Pseudomonadati</taxon>
        <taxon>Pseudomonadota</taxon>
        <taxon>Alphaproteobacteria</taxon>
        <taxon>Hyphomicrobiales</taxon>
        <taxon>Vineibacter</taxon>
    </lineage>
</organism>
<evidence type="ECO:0000256" key="9">
    <source>
        <dbReference type="ARBA" id="ARBA00023136"/>
    </source>
</evidence>
<sequence length="276" mass="29511">MSLGVVLAAHLGGGMALLAWRIPQDMPASVPAVMIDMEPVASTPAPQADDAPPGPRQEEAEPPAVETEVLARELPEPEPPEPVTLPQPDRLAEMLPPPDVPPEVVIEVPPPKPPPPKPKPEVKPKPAEKPVRKPEPKPPEPKPPEPKPKVAQTTAPATAAAPPAPVAAAPPPGTASQPSPDAIRRWHAALAAHLQRHKRYPAAARRDGEEGTAYLRITLDRNGMVLAKRLERASGHAALDQEALALADRAQPLPPPPPEMRDDRFEFVVPLQFVLQ</sequence>
<keyword evidence="3" id="KW-0813">Transport</keyword>
<dbReference type="InterPro" id="IPR006260">
    <property type="entry name" value="TonB/TolA_C"/>
</dbReference>
<keyword evidence="4" id="KW-1003">Cell membrane</keyword>
<keyword evidence="7" id="KW-0653">Protein transport</keyword>
<evidence type="ECO:0000256" key="3">
    <source>
        <dbReference type="ARBA" id="ARBA00022448"/>
    </source>
</evidence>
<dbReference type="GO" id="GO:0015031">
    <property type="term" value="P:protein transport"/>
    <property type="evidence" value="ECO:0007669"/>
    <property type="project" value="UniProtKB-KW"/>
</dbReference>
<dbReference type="PANTHER" id="PTHR33446">
    <property type="entry name" value="PROTEIN TONB-RELATED"/>
    <property type="match status" value="1"/>
</dbReference>
<dbReference type="OrthoDB" id="8481221at2"/>
<dbReference type="InterPro" id="IPR051045">
    <property type="entry name" value="TonB-dependent_transducer"/>
</dbReference>
<evidence type="ECO:0000256" key="8">
    <source>
        <dbReference type="ARBA" id="ARBA00022989"/>
    </source>
</evidence>
<keyword evidence="9" id="KW-0472">Membrane</keyword>
<dbReference type="PROSITE" id="PS52015">
    <property type="entry name" value="TONB_CTD"/>
    <property type="match status" value="1"/>
</dbReference>
<evidence type="ECO:0000256" key="10">
    <source>
        <dbReference type="SAM" id="MobiDB-lite"/>
    </source>
</evidence>
<dbReference type="Proteomes" id="UP000321638">
    <property type="component" value="Unassembled WGS sequence"/>
</dbReference>
<accession>A0A5C8PA08</accession>
<dbReference type="GO" id="GO:0055085">
    <property type="term" value="P:transmembrane transport"/>
    <property type="evidence" value="ECO:0007669"/>
    <property type="project" value="InterPro"/>
</dbReference>
<dbReference type="SUPFAM" id="SSF74653">
    <property type="entry name" value="TolA/TonB C-terminal domain"/>
    <property type="match status" value="1"/>
</dbReference>
<dbReference type="GO" id="GO:0098797">
    <property type="term" value="C:plasma membrane protein complex"/>
    <property type="evidence" value="ECO:0007669"/>
    <property type="project" value="TreeGrafter"/>
</dbReference>
<evidence type="ECO:0000313" key="13">
    <source>
        <dbReference type="Proteomes" id="UP000321638"/>
    </source>
</evidence>
<dbReference type="PRINTS" id="PR01217">
    <property type="entry name" value="PRICHEXTENSN"/>
</dbReference>
<feature type="region of interest" description="Disordered" evidence="10">
    <location>
        <begin position="41"/>
        <end position="184"/>
    </location>
</feature>
<feature type="compositionally biased region" description="Pro residues" evidence="10">
    <location>
        <begin position="162"/>
        <end position="173"/>
    </location>
</feature>
<keyword evidence="13" id="KW-1185">Reference proteome</keyword>
<dbReference type="GO" id="GO:0031992">
    <property type="term" value="F:energy transducer activity"/>
    <property type="evidence" value="ECO:0007669"/>
    <property type="project" value="TreeGrafter"/>
</dbReference>
<evidence type="ECO:0000256" key="6">
    <source>
        <dbReference type="ARBA" id="ARBA00022692"/>
    </source>
</evidence>
<reference evidence="12 13" key="1">
    <citation type="submission" date="2019-06" db="EMBL/GenBank/DDBJ databases">
        <title>New taxonomy in bacterial strain CC-CFT640, isolated from vineyard.</title>
        <authorList>
            <person name="Lin S.-Y."/>
            <person name="Tsai C.-F."/>
            <person name="Young C.-C."/>
        </authorList>
    </citation>
    <scope>NUCLEOTIDE SEQUENCE [LARGE SCALE GENOMIC DNA]</scope>
    <source>
        <strain evidence="12 13">CC-CFT640</strain>
    </source>
</reference>
<feature type="compositionally biased region" description="Pro residues" evidence="10">
    <location>
        <begin position="108"/>
        <end position="117"/>
    </location>
</feature>
<dbReference type="Pfam" id="PF03544">
    <property type="entry name" value="TonB_C"/>
    <property type="match status" value="1"/>
</dbReference>
<dbReference type="RefSeq" id="WP_147851385.1">
    <property type="nucleotide sequence ID" value="NZ_VDUZ01000056.1"/>
</dbReference>
<comment type="subcellular location">
    <subcellularLocation>
        <location evidence="1">Cell inner membrane</location>
        <topology evidence="1">Single-pass membrane protein</topology>
        <orientation evidence="1">Periplasmic side</orientation>
    </subcellularLocation>
</comment>
<comment type="similarity">
    <text evidence="2">Belongs to the TonB family.</text>
</comment>
<evidence type="ECO:0000313" key="12">
    <source>
        <dbReference type="EMBL" id="TXL70591.1"/>
    </source>
</evidence>
<name>A0A5C8PA08_9HYPH</name>
<evidence type="ECO:0000256" key="2">
    <source>
        <dbReference type="ARBA" id="ARBA00006555"/>
    </source>
</evidence>
<feature type="domain" description="TonB C-terminal" evidence="11">
    <location>
        <begin position="185"/>
        <end position="276"/>
    </location>
</feature>
<protein>
    <submittedName>
        <fullName evidence="12">Energy transducer TonB</fullName>
    </submittedName>
</protein>
<evidence type="ECO:0000256" key="4">
    <source>
        <dbReference type="ARBA" id="ARBA00022475"/>
    </source>
</evidence>
<feature type="compositionally biased region" description="Basic and acidic residues" evidence="10">
    <location>
        <begin position="118"/>
        <end position="148"/>
    </location>
</feature>